<keyword evidence="2" id="KW-1185">Reference proteome</keyword>
<evidence type="ECO:0000313" key="1">
    <source>
        <dbReference type="EMBL" id="CAK5088627.1"/>
    </source>
</evidence>
<proteinExistence type="predicted"/>
<protein>
    <submittedName>
        <fullName evidence="1">Uncharacterized protein</fullName>
    </submittedName>
</protein>
<name>A0ACB1ADK3_MELEN</name>
<sequence length="187" mass="21950">MVQHSKTVEEATNSAHAPLIVYIKCVDGFFIPMQKNSQNKNIQFKGLFQMDSSSEPLAISENYKNLLHSLMITKPLYLATKVREALYEKDVYALLEIITTQKLEELITALKIMNVIDPEFDQVEIDFKNNRVDFNRFSEKQEIFDKGKLEQFLNWRFDQNCSEKPSFNEVNLKLRDILFINYEGSYF</sequence>
<comment type="caution">
    <text evidence="1">The sequence shown here is derived from an EMBL/GenBank/DDBJ whole genome shotgun (WGS) entry which is preliminary data.</text>
</comment>
<accession>A0ACB1ADK3</accession>
<reference evidence="1" key="1">
    <citation type="submission" date="2023-11" db="EMBL/GenBank/DDBJ databases">
        <authorList>
            <person name="Poullet M."/>
        </authorList>
    </citation>
    <scope>NUCLEOTIDE SEQUENCE</scope>
    <source>
        <strain evidence="1">E1834</strain>
    </source>
</reference>
<organism evidence="1 2">
    <name type="scientific">Meloidogyne enterolobii</name>
    <name type="common">Root-knot nematode worm</name>
    <name type="synonym">Meloidogyne mayaguensis</name>
    <dbReference type="NCBI Taxonomy" id="390850"/>
    <lineage>
        <taxon>Eukaryota</taxon>
        <taxon>Metazoa</taxon>
        <taxon>Ecdysozoa</taxon>
        <taxon>Nematoda</taxon>
        <taxon>Chromadorea</taxon>
        <taxon>Rhabditida</taxon>
        <taxon>Tylenchina</taxon>
        <taxon>Tylenchomorpha</taxon>
        <taxon>Tylenchoidea</taxon>
        <taxon>Meloidogynidae</taxon>
        <taxon>Meloidogyninae</taxon>
        <taxon>Meloidogyne</taxon>
    </lineage>
</organism>
<gene>
    <name evidence="1" type="ORF">MENTE1834_LOCUS36279</name>
</gene>
<dbReference type="Proteomes" id="UP001497535">
    <property type="component" value="Unassembled WGS sequence"/>
</dbReference>
<evidence type="ECO:0000313" key="2">
    <source>
        <dbReference type="Proteomes" id="UP001497535"/>
    </source>
</evidence>
<dbReference type="EMBL" id="CAVMJV010000072">
    <property type="protein sequence ID" value="CAK5088627.1"/>
    <property type="molecule type" value="Genomic_DNA"/>
</dbReference>